<dbReference type="STRING" id="1802610.A2W32_03845"/>
<proteinExistence type="predicted"/>
<name>A0A1F4UYT3_UNCKA</name>
<keyword evidence="1" id="KW-1133">Transmembrane helix</keyword>
<evidence type="ECO:0000256" key="1">
    <source>
        <dbReference type="SAM" id="Phobius"/>
    </source>
</evidence>
<gene>
    <name evidence="2" type="ORF">A2W32_03845</name>
</gene>
<sequence>MKLKEWQLDLLIIVVGALLGYVLWRIAPHPTGWWEGTYCNQKGCIVVKEDVWDFAPATCKKSVTRRSGMLHPVFWMLTSSVNTYNLIHGTCRSGIYMFP</sequence>
<protein>
    <submittedName>
        <fullName evidence="2">Uncharacterized protein</fullName>
    </submittedName>
</protein>
<reference evidence="2 3" key="1">
    <citation type="journal article" date="2016" name="Nat. Commun.">
        <title>Thousands of microbial genomes shed light on interconnected biogeochemical processes in an aquifer system.</title>
        <authorList>
            <person name="Anantharaman K."/>
            <person name="Brown C.T."/>
            <person name="Hug L.A."/>
            <person name="Sharon I."/>
            <person name="Castelle C.J."/>
            <person name="Probst A.J."/>
            <person name="Thomas B.C."/>
            <person name="Singh A."/>
            <person name="Wilkins M.J."/>
            <person name="Karaoz U."/>
            <person name="Brodie E.L."/>
            <person name="Williams K.H."/>
            <person name="Hubbard S.S."/>
            <person name="Banfield J.F."/>
        </authorList>
    </citation>
    <scope>NUCLEOTIDE SEQUENCE [LARGE SCALE GENOMIC DNA]</scope>
</reference>
<dbReference type="Proteomes" id="UP000177371">
    <property type="component" value="Unassembled WGS sequence"/>
</dbReference>
<keyword evidence="1" id="KW-0812">Transmembrane</keyword>
<dbReference type="AlphaFoldDB" id="A0A1F4UYT3"/>
<organism evidence="2 3">
    <name type="scientific">candidate division WWE3 bacterium RBG_16_37_10</name>
    <dbReference type="NCBI Taxonomy" id="1802610"/>
    <lineage>
        <taxon>Bacteria</taxon>
        <taxon>Katanobacteria</taxon>
    </lineage>
</organism>
<dbReference type="EMBL" id="MEUT01000040">
    <property type="protein sequence ID" value="OGC50135.1"/>
    <property type="molecule type" value="Genomic_DNA"/>
</dbReference>
<feature type="transmembrane region" description="Helical" evidence="1">
    <location>
        <begin position="6"/>
        <end position="24"/>
    </location>
</feature>
<evidence type="ECO:0000313" key="3">
    <source>
        <dbReference type="Proteomes" id="UP000177371"/>
    </source>
</evidence>
<evidence type="ECO:0000313" key="2">
    <source>
        <dbReference type="EMBL" id="OGC50135.1"/>
    </source>
</evidence>
<accession>A0A1F4UYT3</accession>
<comment type="caution">
    <text evidence="2">The sequence shown here is derived from an EMBL/GenBank/DDBJ whole genome shotgun (WGS) entry which is preliminary data.</text>
</comment>
<keyword evidence="1" id="KW-0472">Membrane</keyword>